<organism evidence="8">
    <name type="scientific">marine sediment metagenome</name>
    <dbReference type="NCBI Taxonomy" id="412755"/>
    <lineage>
        <taxon>unclassified sequences</taxon>
        <taxon>metagenomes</taxon>
        <taxon>ecological metagenomes</taxon>
    </lineage>
</organism>
<feature type="domain" description="Acyl-CoA dehydrogenase/oxidase C-terminal" evidence="6">
    <location>
        <begin position="116"/>
        <end position="266"/>
    </location>
</feature>
<name>X0V544_9ZZZZ</name>
<dbReference type="InterPro" id="IPR046373">
    <property type="entry name" value="Acyl-CoA_Oxase/DH_mid-dom_sf"/>
</dbReference>
<feature type="non-terminal residue" evidence="8">
    <location>
        <position position="1"/>
    </location>
</feature>
<keyword evidence="3" id="KW-0285">Flavoprotein</keyword>
<comment type="similarity">
    <text evidence="2">Belongs to the acyl-CoA dehydrogenase family.</text>
</comment>
<sequence length="266" mass="29889">PHCQGEIHWCQAWSEPNAGSDLASLTTRAVEDGDDYVLNGQKIWSTGAHRTDWAFTLARTNPEERRHRGLSYFLLNLRTPGVTIRPVPDMAGDLIFNEIFLDDVRIPKRNMVGEKDRGWYITLDTMNFERSAAGVLAAARRAVERLVQFAKETKVDGKSLWQNPFVRHRLAQLFIEAEVGRAMCYRVAWMQSKGEITAHQASATKVYGSELGQRIAYTGCQITGLYGQVKSGSKWAPLMGKFEKSYRTCVGMNIAGGTSEIMRNII</sequence>
<dbReference type="Pfam" id="PF00441">
    <property type="entry name" value="Acyl-CoA_dh_1"/>
    <property type="match status" value="1"/>
</dbReference>
<evidence type="ECO:0000259" key="7">
    <source>
        <dbReference type="Pfam" id="PF02770"/>
    </source>
</evidence>
<dbReference type="Gene3D" id="1.20.140.10">
    <property type="entry name" value="Butyryl-CoA Dehydrogenase, subunit A, domain 3"/>
    <property type="match status" value="1"/>
</dbReference>
<dbReference type="GO" id="GO:0005886">
    <property type="term" value="C:plasma membrane"/>
    <property type="evidence" value="ECO:0007669"/>
    <property type="project" value="TreeGrafter"/>
</dbReference>
<reference evidence="8" key="1">
    <citation type="journal article" date="2014" name="Front. Microbiol.">
        <title>High frequency of phylogenetically diverse reductive dehalogenase-homologous genes in deep subseafloor sedimentary metagenomes.</title>
        <authorList>
            <person name="Kawai M."/>
            <person name="Futagami T."/>
            <person name="Toyoda A."/>
            <person name="Takaki Y."/>
            <person name="Nishi S."/>
            <person name="Hori S."/>
            <person name="Arai W."/>
            <person name="Tsubouchi T."/>
            <person name="Morono Y."/>
            <person name="Uchiyama I."/>
            <person name="Ito T."/>
            <person name="Fujiyama A."/>
            <person name="Inagaki F."/>
            <person name="Takami H."/>
        </authorList>
    </citation>
    <scope>NUCLEOTIDE SEQUENCE</scope>
    <source>
        <strain evidence="8">Expedition CK06-06</strain>
    </source>
</reference>
<accession>X0V544</accession>
<comment type="caution">
    <text evidence="8">The sequence shown here is derived from an EMBL/GenBank/DDBJ whole genome shotgun (WGS) entry which is preliminary data.</text>
</comment>
<dbReference type="AlphaFoldDB" id="X0V544"/>
<comment type="cofactor">
    <cofactor evidence="1">
        <name>FAD</name>
        <dbReference type="ChEBI" id="CHEBI:57692"/>
    </cofactor>
</comment>
<feature type="domain" description="Acyl-CoA oxidase/dehydrogenase middle" evidence="7">
    <location>
        <begin position="10"/>
        <end position="104"/>
    </location>
</feature>
<dbReference type="Gene3D" id="2.40.110.10">
    <property type="entry name" value="Butyryl-CoA Dehydrogenase, subunit A, domain 2"/>
    <property type="match status" value="1"/>
</dbReference>
<dbReference type="Pfam" id="PF02770">
    <property type="entry name" value="Acyl-CoA_dh_M"/>
    <property type="match status" value="1"/>
</dbReference>
<feature type="non-terminal residue" evidence="8">
    <location>
        <position position="266"/>
    </location>
</feature>
<dbReference type="PANTHER" id="PTHR43292">
    <property type="entry name" value="ACYL-COA DEHYDROGENASE"/>
    <property type="match status" value="1"/>
</dbReference>
<evidence type="ECO:0000256" key="2">
    <source>
        <dbReference type="ARBA" id="ARBA00009347"/>
    </source>
</evidence>
<dbReference type="InterPro" id="IPR052161">
    <property type="entry name" value="Mycobact_Acyl-CoA_DH"/>
</dbReference>
<dbReference type="SUPFAM" id="SSF47203">
    <property type="entry name" value="Acyl-CoA dehydrogenase C-terminal domain-like"/>
    <property type="match status" value="1"/>
</dbReference>
<dbReference type="SUPFAM" id="SSF56645">
    <property type="entry name" value="Acyl-CoA dehydrogenase NM domain-like"/>
    <property type="match status" value="1"/>
</dbReference>
<dbReference type="FunFam" id="2.40.110.10:FF:000011">
    <property type="entry name" value="Acyl-CoA dehydrogenase FadE34"/>
    <property type="match status" value="1"/>
</dbReference>
<evidence type="ECO:0000256" key="1">
    <source>
        <dbReference type="ARBA" id="ARBA00001974"/>
    </source>
</evidence>
<dbReference type="InterPro" id="IPR009075">
    <property type="entry name" value="AcylCo_DH/oxidase_C"/>
</dbReference>
<dbReference type="PANTHER" id="PTHR43292:SF3">
    <property type="entry name" value="ACYL-COA DEHYDROGENASE FADE29"/>
    <property type="match status" value="1"/>
</dbReference>
<evidence type="ECO:0008006" key="9">
    <source>
        <dbReference type="Google" id="ProtNLM"/>
    </source>
</evidence>
<evidence type="ECO:0000256" key="3">
    <source>
        <dbReference type="ARBA" id="ARBA00022630"/>
    </source>
</evidence>
<dbReference type="EMBL" id="BARS01026965">
    <property type="protein sequence ID" value="GAG06467.1"/>
    <property type="molecule type" value="Genomic_DNA"/>
</dbReference>
<protein>
    <recommendedName>
        <fullName evidence="9">Acyl-CoA dehydrogenase</fullName>
    </recommendedName>
</protein>
<dbReference type="InterPro" id="IPR006091">
    <property type="entry name" value="Acyl-CoA_Oxase/DH_mid-dom"/>
</dbReference>
<gene>
    <name evidence="8" type="ORF">S01H1_42398</name>
</gene>
<dbReference type="InterPro" id="IPR036250">
    <property type="entry name" value="AcylCo_DH-like_C"/>
</dbReference>
<dbReference type="GO" id="GO:0016627">
    <property type="term" value="F:oxidoreductase activity, acting on the CH-CH group of donors"/>
    <property type="evidence" value="ECO:0007669"/>
    <property type="project" value="InterPro"/>
</dbReference>
<evidence type="ECO:0000313" key="8">
    <source>
        <dbReference type="EMBL" id="GAG06467.1"/>
    </source>
</evidence>
<evidence type="ECO:0000256" key="5">
    <source>
        <dbReference type="ARBA" id="ARBA00023002"/>
    </source>
</evidence>
<dbReference type="InterPro" id="IPR009100">
    <property type="entry name" value="AcylCoA_DH/oxidase_NM_dom_sf"/>
</dbReference>
<keyword evidence="4" id="KW-0274">FAD</keyword>
<evidence type="ECO:0000259" key="6">
    <source>
        <dbReference type="Pfam" id="PF00441"/>
    </source>
</evidence>
<proteinExistence type="inferred from homology"/>
<evidence type="ECO:0000256" key="4">
    <source>
        <dbReference type="ARBA" id="ARBA00022827"/>
    </source>
</evidence>
<keyword evidence="5" id="KW-0560">Oxidoreductase</keyword>